<name>A0A8I2YZ27_9AGAM</name>
<dbReference type="AlphaFoldDB" id="A0A8I2YZ27"/>
<feature type="region of interest" description="Disordered" evidence="1">
    <location>
        <begin position="78"/>
        <end position="117"/>
    </location>
</feature>
<protein>
    <recommendedName>
        <fullName evidence="4">Derlin</fullName>
    </recommendedName>
</protein>
<organism evidence="2 3">
    <name type="scientific">Boletus reticuloceps</name>
    <dbReference type="NCBI Taxonomy" id="495285"/>
    <lineage>
        <taxon>Eukaryota</taxon>
        <taxon>Fungi</taxon>
        <taxon>Dikarya</taxon>
        <taxon>Basidiomycota</taxon>
        <taxon>Agaricomycotina</taxon>
        <taxon>Agaricomycetes</taxon>
        <taxon>Agaricomycetidae</taxon>
        <taxon>Boletales</taxon>
        <taxon>Boletineae</taxon>
        <taxon>Boletaceae</taxon>
        <taxon>Boletoideae</taxon>
        <taxon>Boletus</taxon>
    </lineage>
</organism>
<gene>
    <name evidence="2" type="ORF">JVT61DRAFT_10111</name>
</gene>
<dbReference type="EMBL" id="JAGFBS010000004">
    <property type="protein sequence ID" value="KAG6379603.1"/>
    <property type="molecule type" value="Genomic_DNA"/>
</dbReference>
<dbReference type="OrthoDB" id="1716531at2759"/>
<reference evidence="2" key="1">
    <citation type="submission" date="2021-03" db="EMBL/GenBank/DDBJ databases">
        <title>Evolutionary innovations through gain and loss of genes in the ectomycorrhizal Boletales.</title>
        <authorList>
            <person name="Wu G."/>
            <person name="Miyauchi S."/>
            <person name="Morin E."/>
            <person name="Yang Z.-L."/>
            <person name="Xu J."/>
            <person name="Martin F.M."/>
        </authorList>
    </citation>
    <scope>NUCLEOTIDE SEQUENCE</scope>
    <source>
        <strain evidence="2">BR01</strain>
    </source>
</reference>
<evidence type="ECO:0008006" key="4">
    <source>
        <dbReference type="Google" id="ProtNLM"/>
    </source>
</evidence>
<evidence type="ECO:0000256" key="1">
    <source>
        <dbReference type="SAM" id="MobiDB-lite"/>
    </source>
</evidence>
<sequence>MGLITIPVKYFPYVLLAIDVLNGRASESLSGMIVGHLWWWLVWGAGTGAGGVEQGRFAGLALAPRWLRGLFGEHEGERRATNRDGYQVHAPRQRAEQAASGRAPGYSWGSGQRLGST</sequence>
<evidence type="ECO:0000313" key="2">
    <source>
        <dbReference type="EMBL" id="KAG6379603.1"/>
    </source>
</evidence>
<dbReference type="Proteomes" id="UP000683000">
    <property type="component" value="Unassembled WGS sequence"/>
</dbReference>
<evidence type="ECO:0000313" key="3">
    <source>
        <dbReference type="Proteomes" id="UP000683000"/>
    </source>
</evidence>
<keyword evidence="3" id="KW-1185">Reference proteome</keyword>
<comment type="caution">
    <text evidence="2">The sequence shown here is derived from an EMBL/GenBank/DDBJ whole genome shotgun (WGS) entry which is preliminary data.</text>
</comment>
<proteinExistence type="predicted"/>
<accession>A0A8I2YZ27</accession>